<keyword evidence="2" id="KW-1185">Reference proteome</keyword>
<keyword evidence="1" id="KW-0808">Transferase</keyword>
<dbReference type="RefSeq" id="WP_092831830.1">
    <property type="nucleotide sequence ID" value="NZ_CP028290.1"/>
</dbReference>
<dbReference type="Gene3D" id="3.40.50.2000">
    <property type="entry name" value="Glycogen Phosphorylase B"/>
    <property type="match status" value="1"/>
</dbReference>
<accession>A0A1H0KDY9</accession>
<gene>
    <name evidence="1" type="ORF">SAMN04489708_101193</name>
</gene>
<proteinExistence type="predicted"/>
<dbReference type="GO" id="GO:0016740">
    <property type="term" value="F:transferase activity"/>
    <property type="evidence" value="ECO:0007669"/>
    <property type="project" value="UniProtKB-KW"/>
</dbReference>
<evidence type="ECO:0000313" key="2">
    <source>
        <dbReference type="Proteomes" id="UP000199317"/>
    </source>
</evidence>
<dbReference type="Proteomes" id="UP000199317">
    <property type="component" value="Unassembled WGS sequence"/>
</dbReference>
<protein>
    <submittedName>
        <fullName evidence="1">Glycosyl transferases group 1</fullName>
    </submittedName>
</protein>
<reference evidence="2" key="1">
    <citation type="submission" date="2016-10" db="EMBL/GenBank/DDBJ databases">
        <authorList>
            <person name="Varghese N."/>
            <person name="Submissions S."/>
        </authorList>
    </citation>
    <scope>NUCLEOTIDE SEQUENCE [LARGE SCALE GENOMIC DNA]</scope>
    <source>
        <strain evidence="2">DSM 17101</strain>
    </source>
</reference>
<dbReference type="SUPFAM" id="SSF53756">
    <property type="entry name" value="UDP-Glycosyltransferase/glycogen phosphorylase"/>
    <property type="match status" value="1"/>
</dbReference>
<dbReference type="EMBL" id="FNJL01000001">
    <property type="protein sequence ID" value="SDO54174.1"/>
    <property type="molecule type" value="Genomic_DNA"/>
</dbReference>
<name>A0A1H0KDY9_9BURK</name>
<organism evidence="1 2">
    <name type="scientific">Paracidovorax cattleyae</name>
    <dbReference type="NCBI Taxonomy" id="80868"/>
    <lineage>
        <taxon>Bacteria</taxon>
        <taxon>Pseudomonadati</taxon>
        <taxon>Pseudomonadota</taxon>
        <taxon>Betaproteobacteria</taxon>
        <taxon>Burkholderiales</taxon>
        <taxon>Comamonadaceae</taxon>
        <taxon>Paracidovorax</taxon>
    </lineage>
</organism>
<dbReference type="AlphaFoldDB" id="A0A1H0KDY9"/>
<evidence type="ECO:0000313" key="1">
    <source>
        <dbReference type="EMBL" id="SDO54174.1"/>
    </source>
</evidence>
<dbReference type="Pfam" id="PF13692">
    <property type="entry name" value="Glyco_trans_1_4"/>
    <property type="match status" value="1"/>
</dbReference>
<dbReference type="OrthoDB" id="8989364at2"/>
<sequence>MLIHFIHSGQAYLPELAAYSAFLRQSGHQAVLHSHPGTVPGDAEVLWWICGLVPPASARRHPGAFQVHEYASASVPPCAWLKDRIKSWRQPTPDYRIFQNAWVRRRLGFSDGIPFEYRDMGVPEAFLPRSGTQRSARFDFAYLGDMHRLRGFAPLLQALAPAGRTLLLIGEPPDDLRAALGRLPNVSMAGRVPQGDVPALLAQARYGLNLVPVRPPYDRQTSTKLLEYCAVGLPAISTDYRWVREFERTAGARFIYLPAHATVARYADLLGPGLNGQPCTVPPMEAHTWNALLSRMHIWRRWQERA</sequence>